<dbReference type="GO" id="GO:0016740">
    <property type="term" value="F:transferase activity"/>
    <property type="evidence" value="ECO:0007669"/>
    <property type="project" value="UniProtKB-KW"/>
</dbReference>
<comment type="pathway">
    <text evidence="1">Cell wall biogenesis; peptidoglycan biosynthesis.</text>
</comment>
<keyword evidence="5" id="KW-0961">Cell wall biogenesis/degradation</keyword>
<accession>A0A554LIG0</accession>
<dbReference type="AlphaFoldDB" id="A0A554LIG0"/>
<evidence type="ECO:0008006" key="8">
    <source>
        <dbReference type="Google" id="ProtNLM"/>
    </source>
</evidence>
<dbReference type="GO" id="GO:0008360">
    <property type="term" value="P:regulation of cell shape"/>
    <property type="evidence" value="ECO:0007669"/>
    <property type="project" value="UniProtKB-KW"/>
</dbReference>
<dbReference type="InterPro" id="IPR038063">
    <property type="entry name" value="Transpep_catalytic_dom"/>
</dbReference>
<dbReference type="UniPathway" id="UPA00219"/>
<gene>
    <name evidence="6" type="ORF">CEN91_389</name>
</gene>
<keyword evidence="4" id="KW-0573">Peptidoglycan synthesis</keyword>
<evidence type="ECO:0000256" key="5">
    <source>
        <dbReference type="ARBA" id="ARBA00023316"/>
    </source>
</evidence>
<evidence type="ECO:0000256" key="3">
    <source>
        <dbReference type="ARBA" id="ARBA00022960"/>
    </source>
</evidence>
<dbReference type="Gene3D" id="2.40.440.10">
    <property type="entry name" value="L,D-transpeptidase catalytic domain-like"/>
    <property type="match status" value="1"/>
</dbReference>
<reference evidence="6 7" key="1">
    <citation type="submission" date="2017-07" db="EMBL/GenBank/DDBJ databases">
        <title>Mechanisms for carbon and nitrogen cycling indicate functional differentiation within the Candidate Phyla Radiation.</title>
        <authorList>
            <person name="Danczak R.E."/>
            <person name="Johnston M.D."/>
            <person name="Kenah C."/>
            <person name="Slattery M."/>
            <person name="Wrighton K.C."/>
            <person name="Wilkins M.J."/>
        </authorList>
    </citation>
    <scope>NUCLEOTIDE SEQUENCE [LARGE SCALE GENOMIC DNA]</scope>
    <source>
        <strain evidence="6">Licking1014_85</strain>
    </source>
</reference>
<proteinExistence type="predicted"/>
<dbReference type="EMBL" id="VMGI01000049">
    <property type="protein sequence ID" value="TSC92666.1"/>
    <property type="molecule type" value="Genomic_DNA"/>
</dbReference>
<dbReference type="SUPFAM" id="SSF141523">
    <property type="entry name" value="L,D-transpeptidase catalytic domain-like"/>
    <property type="match status" value="1"/>
</dbReference>
<sequence>FAFPCSGRSLYRKYPPNGKPYDPILKAGIFAYLSKKENYWSNLWQCPMDWSTFWEAGLAVHATTNKHFHMLGKPDSGGCIRLLPRNAYTHYYWIDDLGNSQIALAHNPEELNKISPHAYYLFSKI</sequence>
<evidence type="ECO:0000256" key="4">
    <source>
        <dbReference type="ARBA" id="ARBA00022984"/>
    </source>
</evidence>
<feature type="non-terminal residue" evidence="6">
    <location>
        <position position="1"/>
    </location>
</feature>
<dbReference type="InterPro" id="IPR005490">
    <property type="entry name" value="LD_TPept_cat_dom"/>
</dbReference>
<keyword evidence="2" id="KW-0808">Transferase</keyword>
<dbReference type="GO" id="GO:0009252">
    <property type="term" value="P:peptidoglycan biosynthetic process"/>
    <property type="evidence" value="ECO:0007669"/>
    <property type="project" value="UniProtKB-UniPathway"/>
</dbReference>
<comment type="caution">
    <text evidence="6">The sequence shown here is derived from an EMBL/GenBank/DDBJ whole genome shotgun (WGS) entry which is preliminary data.</text>
</comment>
<dbReference type="CDD" id="cd16913">
    <property type="entry name" value="YkuD_like"/>
    <property type="match status" value="1"/>
</dbReference>
<organism evidence="6 7">
    <name type="scientific">Candidatus Berkelbacteria bacterium Licking1014_85</name>
    <dbReference type="NCBI Taxonomy" id="2017148"/>
    <lineage>
        <taxon>Bacteria</taxon>
        <taxon>Candidatus Berkelbacteria</taxon>
    </lineage>
</organism>
<name>A0A554LIG0_9BACT</name>
<keyword evidence="3" id="KW-0133">Cell shape</keyword>
<dbReference type="Proteomes" id="UP000315589">
    <property type="component" value="Unassembled WGS sequence"/>
</dbReference>
<protein>
    <recommendedName>
        <fullName evidence="8">YkuD domain-containing protein</fullName>
    </recommendedName>
</protein>
<dbReference type="GO" id="GO:0071555">
    <property type="term" value="P:cell wall organization"/>
    <property type="evidence" value="ECO:0007669"/>
    <property type="project" value="UniProtKB-KW"/>
</dbReference>
<evidence type="ECO:0000313" key="6">
    <source>
        <dbReference type="EMBL" id="TSC92666.1"/>
    </source>
</evidence>
<evidence type="ECO:0000313" key="7">
    <source>
        <dbReference type="Proteomes" id="UP000315589"/>
    </source>
</evidence>
<evidence type="ECO:0000256" key="2">
    <source>
        <dbReference type="ARBA" id="ARBA00022679"/>
    </source>
</evidence>
<evidence type="ECO:0000256" key="1">
    <source>
        <dbReference type="ARBA" id="ARBA00004752"/>
    </source>
</evidence>